<dbReference type="Pfam" id="PF01202">
    <property type="entry name" value="SKI"/>
    <property type="match status" value="1"/>
</dbReference>
<keyword evidence="11" id="KW-0460">Magnesium</keyword>
<dbReference type="InterPro" id="IPR023000">
    <property type="entry name" value="Shikimate_kinase_CS"/>
</dbReference>
<keyword evidence="5 11" id="KW-0808">Transferase</keyword>
<keyword evidence="9 11" id="KW-0057">Aromatic amino acid biosynthesis</keyword>
<reference evidence="12 13" key="1">
    <citation type="submission" date="2017-05" db="EMBL/GenBank/DDBJ databases">
        <authorList>
            <person name="Song R."/>
            <person name="Chenine A.L."/>
            <person name="Ruprecht R.M."/>
        </authorList>
    </citation>
    <scope>NUCLEOTIDE SEQUENCE [LARGE SCALE GENOMIC DNA]</scope>
    <source>
        <strain evidence="12 13">DSM 26136</strain>
    </source>
</reference>
<evidence type="ECO:0000256" key="2">
    <source>
        <dbReference type="ARBA" id="ARBA00006997"/>
    </source>
</evidence>
<dbReference type="OrthoDB" id="9800332at2"/>
<dbReference type="GO" id="GO:0009423">
    <property type="term" value="P:chorismate biosynthetic process"/>
    <property type="evidence" value="ECO:0007669"/>
    <property type="project" value="UniProtKB-UniRule"/>
</dbReference>
<feature type="binding site" evidence="11">
    <location>
        <position position="116"/>
    </location>
    <ligand>
        <name>ATP</name>
        <dbReference type="ChEBI" id="CHEBI:30616"/>
    </ligand>
</feature>
<dbReference type="KEGG" id="cser:CCO03_16160"/>
<dbReference type="PANTHER" id="PTHR21087">
    <property type="entry name" value="SHIKIMATE KINASE"/>
    <property type="match status" value="1"/>
</dbReference>
<keyword evidence="6 11" id="KW-0547">Nucleotide-binding</keyword>
<comment type="function">
    <text evidence="11">Catalyzes the specific phosphorylation of the 3-hydroxyl group of shikimic acid using ATP as a cosubstrate.</text>
</comment>
<feature type="binding site" evidence="11">
    <location>
        <position position="14"/>
    </location>
    <ligand>
        <name>Mg(2+)</name>
        <dbReference type="ChEBI" id="CHEBI:18420"/>
    </ligand>
</feature>
<feature type="binding site" evidence="11">
    <location>
        <position position="135"/>
    </location>
    <ligand>
        <name>substrate</name>
    </ligand>
</feature>
<organism evidence="12 13">
    <name type="scientific">Comamonas serinivorans</name>
    <dbReference type="NCBI Taxonomy" id="1082851"/>
    <lineage>
        <taxon>Bacteria</taxon>
        <taxon>Pseudomonadati</taxon>
        <taxon>Pseudomonadota</taxon>
        <taxon>Betaproteobacteria</taxon>
        <taxon>Burkholderiales</taxon>
        <taxon>Comamonadaceae</taxon>
        <taxon>Comamonas</taxon>
    </lineage>
</organism>
<dbReference type="SUPFAM" id="SSF52540">
    <property type="entry name" value="P-loop containing nucleoside triphosphate hydrolases"/>
    <property type="match status" value="1"/>
</dbReference>
<dbReference type="AlphaFoldDB" id="A0A1Y0EQZ1"/>
<dbReference type="CDD" id="cd00464">
    <property type="entry name" value="SK"/>
    <property type="match status" value="1"/>
</dbReference>
<evidence type="ECO:0000256" key="5">
    <source>
        <dbReference type="ARBA" id="ARBA00022679"/>
    </source>
</evidence>
<evidence type="ECO:0000256" key="1">
    <source>
        <dbReference type="ARBA" id="ARBA00004842"/>
    </source>
</evidence>
<evidence type="ECO:0000313" key="13">
    <source>
        <dbReference type="Proteomes" id="UP000196138"/>
    </source>
</evidence>
<evidence type="ECO:0000256" key="7">
    <source>
        <dbReference type="ARBA" id="ARBA00022777"/>
    </source>
</evidence>
<evidence type="ECO:0000256" key="3">
    <source>
        <dbReference type="ARBA" id="ARBA00012154"/>
    </source>
</evidence>
<dbReference type="GO" id="GO:0004765">
    <property type="term" value="F:shikimate kinase activity"/>
    <property type="evidence" value="ECO:0007669"/>
    <property type="project" value="UniProtKB-UniRule"/>
</dbReference>
<feature type="binding site" evidence="11">
    <location>
        <begin position="10"/>
        <end position="15"/>
    </location>
    <ligand>
        <name>ATP</name>
        <dbReference type="ChEBI" id="CHEBI:30616"/>
    </ligand>
</feature>
<sequence>MIVILVGMPGSGKSTAGRQLARRLNQPFIDSDAVIEERMGMPIRAYFDAHGEAAFRDLEQQTLADLCQGADCVLATGGGSVLRPENRDMLKSHGVVMYLRASPDQLYRRLKNDTKRPLLQVADPLQALRDLYAQRDPLYRDTAHYVIETGRPSLAMLVNKILMQIDMLA</sequence>
<evidence type="ECO:0000256" key="6">
    <source>
        <dbReference type="ARBA" id="ARBA00022741"/>
    </source>
</evidence>
<dbReference type="GO" id="GO:0000287">
    <property type="term" value="F:magnesium ion binding"/>
    <property type="evidence" value="ECO:0007669"/>
    <property type="project" value="UniProtKB-UniRule"/>
</dbReference>
<dbReference type="Gene3D" id="3.40.50.300">
    <property type="entry name" value="P-loop containing nucleotide triphosphate hydrolases"/>
    <property type="match status" value="1"/>
</dbReference>
<name>A0A1Y0EQZ1_9BURK</name>
<keyword evidence="11" id="KW-0963">Cytoplasm</keyword>
<dbReference type="EMBL" id="CP021455">
    <property type="protein sequence ID" value="ARU05996.1"/>
    <property type="molecule type" value="Genomic_DNA"/>
</dbReference>
<proteinExistence type="inferred from homology"/>
<gene>
    <name evidence="11" type="primary">aroK</name>
    <name evidence="12" type="ORF">CCO03_16160</name>
</gene>
<evidence type="ECO:0000256" key="11">
    <source>
        <dbReference type="HAMAP-Rule" id="MF_00109"/>
    </source>
</evidence>
<feature type="binding site" evidence="11">
    <location>
        <position position="78"/>
    </location>
    <ligand>
        <name>substrate</name>
    </ligand>
</feature>
<comment type="cofactor">
    <cofactor evidence="11">
        <name>Mg(2+)</name>
        <dbReference type="ChEBI" id="CHEBI:18420"/>
    </cofactor>
    <text evidence="11">Binds 1 Mg(2+) ion per subunit.</text>
</comment>
<comment type="pathway">
    <text evidence="1 11">Metabolic intermediate biosynthesis; chorismate biosynthesis; chorismate from D-erythrose 4-phosphate and phosphoenolpyruvate: step 5/7.</text>
</comment>
<dbReference type="RefSeq" id="WP_087282700.1">
    <property type="nucleotide sequence ID" value="NZ_CP021455.1"/>
</dbReference>
<comment type="similarity">
    <text evidence="2 11">Belongs to the shikimate kinase family.</text>
</comment>
<dbReference type="HAMAP" id="MF_00109">
    <property type="entry name" value="Shikimate_kinase"/>
    <property type="match status" value="1"/>
</dbReference>
<evidence type="ECO:0000313" key="12">
    <source>
        <dbReference type="EMBL" id="ARU05996.1"/>
    </source>
</evidence>
<dbReference type="EC" id="2.7.1.71" evidence="3 11"/>
<keyword evidence="11" id="KW-0479">Metal-binding</keyword>
<comment type="subcellular location">
    <subcellularLocation>
        <location evidence="11">Cytoplasm</location>
    </subcellularLocation>
</comment>
<dbReference type="GO" id="GO:0005829">
    <property type="term" value="C:cytosol"/>
    <property type="evidence" value="ECO:0007669"/>
    <property type="project" value="TreeGrafter"/>
</dbReference>
<comment type="caution">
    <text evidence="11">Lacks conserved residue(s) required for the propagation of feature annotation.</text>
</comment>
<comment type="subunit">
    <text evidence="11">Monomer.</text>
</comment>
<dbReference type="InterPro" id="IPR031322">
    <property type="entry name" value="Shikimate/glucono_kinase"/>
</dbReference>
<accession>A0A1Y0EQZ1</accession>
<evidence type="ECO:0000256" key="10">
    <source>
        <dbReference type="ARBA" id="ARBA00048567"/>
    </source>
</evidence>
<dbReference type="GO" id="GO:0008652">
    <property type="term" value="P:amino acid biosynthetic process"/>
    <property type="evidence" value="ECO:0007669"/>
    <property type="project" value="UniProtKB-KW"/>
</dbReference>
<protein>
    <recommendedName>
        <fullName evidence="3 11">Shikimate kinase</fullName>
        <shortName evidence="11">SK</shortName>
        <ecNumber evidence="3 11">2.7.1.71</ecNumber>
    </recommendedName>
</protein>
<feature type="binding site" evidence="11">
    <location>
        <position position="32"/>
    </location>
    <ligand>
        <name>substrate</name>
    </ligand>
</feature>
<dbReference type="GO" id="GO:0005524">
    <property type="term" value="F:ATP binding"/>
    <property type="evidence" value="ECO:0007669"/>
    <property type="project" value="UniProtKB-UniRule"/>
</dbReference>
<keyword evidence="13" id="KW-1185">Reference proteome</keyword>
<evidence type="ECO:0000256" key="9">
    <source>
        <dbReference type="ARBA" id="ARBA00023141"/>
    </source>
</evidence>
<evidence type="ECO:0000256" key="4">
    <source>
        <dbReference type="ARBA" id="ARBA00022605"/>
    </source>
</evidence>
<dbReference type="PROSITE" id="PS01128">
    <property type="entry name" value="SHIKIMATE_KINASE"/>
    <property type="match status" value="1"/>
</dbReference>
<dbReference type="Proteomes" id="UP000196138">
    <property type="component" value="Chromosome"/>
</dbReference>
<keyword evidence="7 11" id="KW-0418">Kinase</keyword>
<dbReference type="GO" id="GO:0009073">
    <property type="term" value="P:aromatic amino acid family biosynthetic process"/>
    <property type="evidence" value="ECO:0007669"/>
    <property type="project" value="UniProtKB-KW"/>
</dbReference>
<keyword evidence="4 11" id="KW-0028">Amino-acid biosynthesis</keyword>
<dbReference type="PRINTS" id="PR01100">
    <property type="entry name" value="SHIKIMTKNASE"/>
</dbReference>
<dbReference type="UniPathway" id="UPA00053">
    <property type="reaction ID" value="UER00088"/>
</dbReference>
<dbReference type="InterPro" id="IPR000623">
    <property type="entry name" value="Shikimate_kinase/TSH1"/>
</dbReference>
<feature type="binding site" evidence="11">
    <location>
        <position position="56"/>
    </location>
    <ligand>
        <name>substrate</name>
    </ligand>
</feature>
<dbReference type="InterPro" id="IPR027417">
    <property type="entry name" value="P-loop_NTPase"/>
</dbReference>
<comment type="catalytic activity">
    <reaction evidence="10 11">
        <text>shikimate + ATP = 3-phosphoshikimate + ADP + H(+)</text>
        <dbReference type="Rhea" id="RHEA:13121"/>
        <dbReference type="ChEBI" id="CHEBI:15378"/>
        <dbReference type="ChEBI" id="CHEBI:30616"/>
        <dbReference type="ChEBI" id="CHEBI:36208"/>
        <dbReference type="ChEBI" id="CHEBI:145989"/>
        <dbReference type="ChEBI" id="CHEBI:456216"/>
        <dbReference type="EC" id="2.7.1.71"/>
    </reaction>
</comment>
<dbReference type="PANTHER" id="PTHR21087:SF16">
    <property type="entry name" value="SHIKIMATE KINASE 1, CHLOROPLASTIC"/>
    <property type="match status" value="1"/>
</dbReference>
<evidence type="ECO:0000256" key="8">
    <source>
        <dbReference type="ARBA" id="ARBA00022840"/>
    </source>
</evidence>
<keyword evidence="8 11" id="KW-0067">ATP-binding</keyword>